<dbReference type="InterPro" id="IPR027417">
    <property type="entry name" value="P-loop_NTPase"/>
</dbReference>
<keyword evidence="3" id="KW-1185">Reference proteome</keyword>
<proteinExistence type="predicted"/>
<keyword evidence="1" id="KW-0808">Transferase</keyword>
<evidence type="ECO:0000313" key="3">
    <source>
        <dbReference type="Proteomes" id="UP000480350"/>
    </source>
</evidence>
<reference evidence="2 3" key="2">
    <citation type="submission" date="2020-03" db="EMBL/GenBank/DDBJ databases">
        <title>Kangsaoukella pontilimi gen. nov., sp. nov., a new member of the family Rhodobacteraceae isolated from a tidal mudflat.</title>
        <authorList>
            <person name="Kim I.S."/>
        </authorList>
    </citation>
    <scope>NUCLEOTIDE SEQUENCE [LARGE SCALE GENOMIC DNA]</scope>
    <source>
        <strain evidence="2 3">GH1-50</strain>
    </source>
</reference>
<dbReference type="GO" id="GO:0008146">
    <property type="term" value="F:sulfotransferase activity"/>
    <property type="evidence" value="ECO:0007669"/>
    <property type="project" value="InterPro"/>
</dbReference>
<comment type="caution">
    <text evidence="2">The sequence shown here is derived from an EMBL/GenBank/DDBJ whole genome shotgun (WGS) entry which is preliminary data.</text>
</comment>
<dbReference type="SUPFAM" id="SSF52540">
    <property type="entry name" value="P-loop containing nucleoside triphosphate hydrolases"/>
    <property type="match status" value="1"/>
</dbReference>
<reference evidence="2 3" key="1">
    <citation type="submission" date="2019-12" db="EMBL/GenBank/DDBJ databases">
        <authorList>
            <person name="Lee S.D."/>
        </authorList>
    </citation>
    <scope>NUCLEOTIDE SEQUENCE [LARGE SCALE GENOMIC DNA]</scope>
    <source>
        <strain evidence="2 3">GH1-50</strain>
    </source>
</reference>
<dbReference type="Gene3D" id="3.40.50.300">
    <property type="entry name" value="P-loop containing nucleotide triphosphate hydrolases"/>
    <property type="match status" value="1"/>
</dbReference>
<gene>
    <name evidence="2" type="ORF">GQ651_07940</name>
</gene>
<protein>
    <recommendedName>
        <fullName evidence="4">Sulfotransferase family protein</fullName>
    </recommendedName>
</protein>
<sequence>MSVVFFCVGAAKAGTSWLHAQLADHPECHFRAIKELHYFDAVEAGQLDREHEKHRQEHLRVQGYAGDDPNERQEVLLRDRADWMDVLSSGRQDDAAYLAYLRGGAGAARVVGEVTPAYALLPRERLSAMATVAPDVRVLYMLRDPVERLWSHVRMIAARRDDEGRVTARRAANILRRVFRGEEDQIERRGDYARALRKLQATIPQGRLMLGVFEEMIAGGLDRLAAFLGIAPFARVVAPVHAGQPLDMTADQRQAAAAFLRPQYKAVERALGRVPDSWHWKG</sequence>
<dbReference type="Pfam" id="PF13469">
    <property type="entry name" value="Sulfotransfer_3"/>
    <property type="match status" value="1"/>
</dbReference>
<dbReference type="Proteomes" id="UP000480350">
    <property type="component" value="Unassembled WGS sequence"/>
</dbReference>
<dbReference type="AlphaFoldDB" id="A0A7C9MJH6"/>
<name>A0A7C9MJH6_9RHOB</name>
<accession>A0A7C9MJH6</accession>
<evidence type="ECO:0000256" key="1">
    <source>
        <dbReference type="ARBA" id="ARBA00022679"/>
    </source>
</evidence>
<organism evidence="2 3">
    <name type="scientific">Kangsaoukella pontilimi</name>
    <dbReference type="NCBI Taxonomy" id="2691042"/>
    <lineage>
        <taxon>Bacteria</taxon>
        <taxon>Pseudomonadati</taxon>
        <taxon>Pseudomonadota</taxon>
        <taxon>Alphaproteobacteria</taxon>
        <taxon>Rhodobacterales</taxon>
        <taxon>Paracoccaceae</taxon>
        <taxon>Kangsaoukella</taxon>
    </lineage>
</organism>
<evidence type="ECO:0008006" key="4">
    <source>
        <dbReference type="Google" id="ProtNLM"/>
    </source>
</evidence>
<dbReference type="EMBL" id="WUPT01000001">
    <property type="protein sequence ID" value="MXQ07775.1"/>
    <property type="molecule type" value="Genomic_DNA"/>
</dbReference>
<dbReference type="InterPro" id="IPR037359">
    <property type="entry name" value="NST/OST"/>
</dbReference>
<dbReference type="RefSeq" id="WP_160763632.1">
    <property type="nucleotide sequence ID" value="NZ_WUPT01000001.1"/>
</dbReference>
<evidence type="ECO:0000313" key="2">
    <source>
        <dbReference type="EMBL" id="MXQ07775.1"/>
    </source>
</evidence>
<dbReference type="PANTHER" id="PTHR10605:SF56">
    <property type="entry name" value="BIFUNCTIONAL HEPARAN SULFATE N-DEACETYLASE_N-SULFOTRANSFERASE"/>
    <property type="match status" value="1"/>
</dbReference>
<dbReference type="PANTHER" id="PTHR10605">
    <property type="entry name" value="HEPARAN SULFATE SULFOTRANSFERASE"/>
    <property type="match status" value="1"/>
</dbReference>